<evidence type="ECO:0000256" key="8">
    <source>
        <dbReference type="ARBA" id="ARBA00023239"/>
    </source>
</evidence>
<dbReference type="GO" id="GO:0046872">
    <property type="term" value="F:metal ion binding"/>
    <property type="evidence" value="ECO:0007669"/>
    <property type="project" value="UniProtKB-KW"/>
</dbReference>
<comment type="cofactor">
    <cofactor evidence="1">
        <name>Zn(2+)</name>
        <dbReference type="ChEBI" id="CHEBI:29105"/>
    </cofactor>
</comment>
<evidence type="ECO:0000256" key="10">
    <source>
        <dbReference type="ARBA" id="ARBA00048807"/>
    </source>
</evidence>
<dbReference type="EC" id="4.1.2.50" evidence="4"/>
<organism evidence="11 12">
    <name type="scientific">Microbulbifer okhotskensis</name>
    <dbReference type="NCBI Taxonomy" id="2926617"/>
    <lineage>
        <taxon>Bacteria</taxon>
        <taxon>Pseudomonadati</taxon>
        <taxon>Pseudomonadota</taxon>
        <taxon>Gammaproteobacteria</taxon>
        <taxon>Cellvibrionales</taxon>
        <taxon>Microbulbiferaceae</taxon>
        <taxon>Microbulbifer</taxon>
    </lineage>
</organism>
<dbReference type="PANTHER" id="PTHR12589:SF7">
    <property type="entry name" value="6-PYRUVOYL TETRAHYDROBIOPTERIN SYNTHASE"/>
    <property type="match status" value="1"/>
</dbReference>
<comment type="similarity">
    <text evidence="3">Belongs to the PTPS family. QueD subfamily.</text>
</comment>
<dbReference type="PANTHER" id="PTHR12589">
    <property type="entry name" value="PYRUVOYL TETRAHYDROBIOPTERIN SYNTHASE"/>
    <property type="match status" value="1"/>
</dbReference>
<evidence type="ECO:0000256" key="3">
    <source>
        <dbReference type="ARBA" id="ARBA00008900"/>
    </source>
</evidence>
<name>A0A9X2ELI1_9GAMM</name>
<keyword evidence="12" id="KW-1185">Reference proteome</keyword>
<evidence type="ECO:0000256" key="5">
    <source>
        <dbReference type="ARBA" id="ARBA00018141"/>
    </source>
</evidence>
<evidence type="ECO:0000256" key="6">
    <source>
        <dbReference type="ARBA" id="ARBA00022723"/>
    </source>
</evidence>
<reference evidence="11" key="1">
    <citation type="journal article" date="2022" name="Arch. Microbiol.">
        <title>Microbulbifer okhotskensis sp. nov., isolated from a deep bottom sediment of the Okhotsk Sea.</title>
        <authorList>
            <person name="Romanenko L."/>
            <person name="Kurilenko V."/>
            <person name="Otstavnykh N."/>
            <person name="Velansky P."/>
            <person name="Isaeva M."/>
            <person name="Mikhailov V."/>
        </authorList>
    </citation>
    <scope>NUCLEOTIDE SEQUENCE</scope>
    <source>
        <strain evidence="11">OS29</strain>
    </source>
</reference>
<evidence type="ECO:0000256" key="2">
    <source>
        <dbReference type="ARBA" id="ARBA00005061"/>
    </source>
</evidence>
<dbReference type="SUPFAM" id="SSF55620">
    <property type="entry name" value="Tetrahydrobiopterin biosynthesis enzymes-like"/>
    <property type="match status" value="2"/>
</dbReference>
<evidence type="ECO:0000313" key="12">
    <source>
        <dbReference type="Proteomes" id="UP001139028"/>
    </source>
</evidence>
<keyword evidence="8" id="KW-0456">Lyase</keyword>
<dbReference type="RefSeq" id="WP_252465983.1">
    <property type="nucleotide sequence ID" value="NZ_JALBWM010000028.1"/>
</dbReference>
<dbReference type="GO" id="GO:0070497">
    <property type="term" value="F:6-carboxytetrahydropterin synthase activity"/>
    <property type="evidence" value="ECO:0007669"/>
    <property type="project" value="UniProtKB-EC"/>
</dbReference>
<dbReference type="InterPro" id="IPR038418">
    <property type="entry name" value="6-PTP_synth/QueD_sf"/>
</dbReference>
<evidence type="ECO:0000256" key="4">
    <source>
        <dbReference type="ARBA" id="ARBA00012982"/>
    </source>
</evidence>
<dbReference type="Gene3D" id="3.30.479.10">
    <property type="entry name" value="6-pyruvoyl tetrahydropterin synthase/QueD"/>
    <property type="match status" value="2"/>
</dbReference>
<evidence type="ECO:0000256" key="7">
    <source>
        <dbReference type="ARBA" id="ARBA00022833"/>
    </source>
</evidence>
<sequence>MHLFVDNLTNVDFSYLDHSRGLVGETWLADAALDGALDEQGMVCDFGVVKKTLRHWLDDQLDHRLLVPTLSPHLSINHSEGHVNLDWLLGSGESISVSGPEQAFALVETEEIKTDSVAIWSVQQLANSFPASVEQLKLSFHSECIEDAFYHYSHGLKKHLGNCQRIAHGHRSRIQVFINGRRSAEKEKDWAKRWEDIYVGTREDLSSTRPGKHGEEILNFAYQAQQGDFTLSIPAALCEIIDCDTTVEQLAQYIANTLGTEEPGQEITVRAYEGIGKGAIASAKY</sequence>
<comment type="pathway">
    <text evidence="2">Purine metabolism; 7-cyano-7-deazaguanine biosynthesis.</text>
</comment>
<comment type="caution">
    <text evidence="11">The sequence shown here is derived from an EMBL/GenBank/DDBJ whole genome shotgun (WGS) entry which is preliminary data.</text>
</comment>
<dbReference type="AlphaFoldDB" id="A0A9X2ELI1"/>
<dbReference type="InterPro" id="IPR007115">
    <property type="entry name" value="6-PTP_synth/QueD"/>
</dbReference>
<evidence type="ECO:0000256" key="9">
    <source>
        <dbReference type="ARBA" id="ARBA00031449"/>
    </source>
</evidence>
<evidence type="ECO:0000256" key="1">
    <source>
        <dbReference type="ARBA" id="ARBA00001947"/>
    </source>
</evidence>
<dbReference type="EMBL" id="JALBWM010000028">
    <property type="protein sequence ID" value="MCO1334442.1"/>
    <property type="molecule type" value="Genomic_DNA"/>
</dbReference>
<comment type="catalytic activity">
    <reaction evidence="10">
        <text>7,8-dihydroneopterin 3'-triphosphate + H2O = 6-carboxy-5,6,7,8-tetrahydropterin + triphosphate + acetaldehyde + 2 H(+)</text>
        <dbReference type="Rhea" id="RHEA:27966"/>
        <dbReference type="ChEBI" id="CHEBI:15343"/>
        <dbReference type="ChEBI" id="CHEBI:15377"/>
        <dbReference type="ChEBI" id="CHEBI:15378"/>
        <dbReference type="ChEBI" id="CHEBI:18036"/>
        <dbReference type="ChEBI" id="CHEBI:58462"/>
        <dbReference type="ChEBI" id="CHEBI:61032"/>
        <dbReference type="EC" id="4.1.2.50"/>
    </reaction>
</comment>
<dbReference type="Pfam" id="PF01242">
    <property type="entry name" value="PTPS"/>
    <property type="match status" value="2"/>
</dbReference>
<keyword evidence="7" id="KW-0862">Zinc</keyword>
<keyword evidence="6" id="KW-0479">Metal-binding</keyword>
<accession>A0A9X2ELI1</accession>
<gene>
    <name evidence="11" type="ORF">MO867_08820</name>
</gene>
<evidence type="ECO:0000313" key="11">
    <source>
        <dbReference type="EMBL" id="MCO1334442.1"/>
    </source>
</evidence>
<proteinExistence type="inferred from homology"/>
<protein>
    <recommendedName>
        <fullName evidence="5">6-carboxy-5,6,7,8-tetrahydropterin synthase</fullName>
        <ecNumber evidence="4">4.1.2.50</ecNumber>
    </recommendedName>
    <alternativeName>
        <fullName evidence="9">Queuosine biosynthesis protein QueD</fullName>
    </alternativeName>
</protein>
<dbReference type="Proteomes" id="UP001139028">
    <property type="component" value="Unassembled WGS sequence"/>
</dbReference>